<sequence>MFSRPSQPSQSKITKGKSHEKSDKKNDNSKSTKKAVKDKSPKSGKKGESSKHGKDSQVVDLYCALYPPQFGNYYHWAFAMNQNAKKRWRIFQVVQEEENGPFKRNQRQVDPRSSSTCLQPLSFLGQMHTDYWDWLIEAALLLEAGAIDDAAWSYGYNLMFPYYGQDFGGQEGHHFDEYEEEEAEEEDNGGRRILSEEFVHDSDDAE</sequence>
<name>A0ABQ0CJU4_9HYPO</name>
<proteinExistence type="predicted"/>
<comment type="caution">
    <text evidence="2">The sequence shown here is derived from an EMBL/GenBank/DDBJ whole genome shotgun (WGS) entry which is preliminary data.</text>
</comment>
<evidence type="ECO:0000256" key="1">
    <source>
        <dbReference type="SAM" id="MobiDB-lite"/>
    </source>
</evidence>
<keyword evidence="3" id="KW-1185">Reference proteome</keyword>
<evidence type="ECO:0000313" key="3">
    <source>
        <dbReference type="Proteomes" id="UP001562357"/>
    </source>
</evidence>
<reference evidence="3" key="1">
    <citation type="submission" date="2024-06" db="EMBL/GenBank/DDBJ databases">
        <title>Draft Genome Sequences of Epichloe bromicola Strains Isolated from Elymus ciliaris.</title>
        <authorList>
            <consortium name="Epichloe bromicola genome sequencing consortium"/>
            <person name="Miura A."/>
            <person name="Imano S."/>
            <person name="Ashida A."/>
            <person name="Sato I."/>
            <person name="Chiba S."/>
            <person name="Tanaka A."/>
            <person name="Camagna M."/>
            <person name="Takemoto D."/>
        </authorList>
    </citation>
    <scope>NUCLEOTIDE SEQUENCE [LARGE SCALE GENOMIC DNA]</scope>
    <source>
        <strain evidence="3">DP</strain>
    </source>
</reference>
<feature type="region of interest" description="Disordered" evidence="1">
    <location>
        <begin position="176"/>
        <end position="206"/>
    </location>
</feature>
<protein>
    <submittedName>
        <fullName evidence="2">Uncharacterized protein</fullName>
    </submittedName>
</protein>
<feature type="compositionally biased region" description="Basic and acidic residues" evidence="1">
    <location>
        <begin position="188"/>
        <end position="206"/>
    </location>
</feature>
<dbReference type="EMBL" id="BAAFGZ010000052">
    <property type="protein sequence ID" value="GAB0133705.1"/>
    <property type="molecule type" value="Genomic_DNA"/>
</dbReference>
<organism evidence="2 3">
    <name type="scientific">Epichloe bromicola</name>
    <dbReference type="NCBI Taxonomy" id="79588"/>
    <lineage>
        <taxon>Eukaryota</taxon>
        <taxon>Fungi</taxon>
        <taxon>Dikarya</taxon>
        <taxon>Ascomycota</taxon>
        <taxon>Pezizomycotina</taxon>
        <taxon>Sordariomycetes</taxon>
        <taxon>Hypocreomycetidae</taxon>
        <taxon>Hypocreales</taxon>
        <taxon>Clavicipitaceae</taxon>
        <taxon>Epichloe</taxon>
    </lineage>
</organism>
<evidence type="ECO:0000313" key="2">
    <source>
        <dbReference type="EMBL" id="GAB0133705.1"/>
    </source>
</evidence>
<accession>A0ABQ0CJU4</accession>
<feature type="compositionally biased region" description="Polar residues" evidence="1">
    <location>
        <begin position="1"/>
        <end position="13"/>
    </location>
</feature>
<dbReference type="Proteomes" id="UP001562357">
    <property type="component" value="Unassembled WGS sequence"/>
</dbReference>
<gene>
    <name evidence="2" type="primary">g2104</name>
    <name evidence="2" type="ORF">EsDP_00002104</name>
</gene>
<feature type="compositionally biased region" description="Basic and acidic residues" evidence="1">
    <location>
        <begin position="17"/>
        <end position="53"/>
    </location>
</feature>
<feature type="compositionally biased region" description="Acidic residues" evidence="1">
    <location>
        <begin position="177"/>
        <end position="187"/>
    </location>
</feature>
<feature type="region of interest" description="Disordered" evidence="1">
    <location>
        <begin position="1"/>
        <end position="53"/>
    </location>
</feature>